<dbReference type="Proteomes" id="UP000288607">
    <property type="component" value="Unassembled WGS sequence"/>
</dbReference>
<evidence type="ECO:0000313" key="2">
    <source>
        <dbReference type="Proteomes" id="UP000288607"/>
    </source>
</evidence>
<evidence type="ECO:0000313" key="1">
    <source>
        <dbReference type="EMBL" id="RSX50564.1"/>
    </source>
</evidence>
<sequence length="44" mass="5244">MVPDSQMTISCSSDEPMSFHWSKTMKIPQREYMQVFDSVSYFNF</sequence>
<proteinExistence type="predicted"/>
<accession>A0A430FCJ5</accession>
<reference evidence="1 2" key="1">
    <citation type="submission" date="2018-09" db="EMBL/GenBank/DDBJ databases">
        <title>Characterization of the phylogenetic diversity of five novel species belonging to the genus Bifidobacterium.</title>
        <authorList>
            <person name="Lugli G.A."/>
            <person name="Duranti S."/>
            <person name="Milani C."/>
        </authorList>
    </citation>
    <scope>NUCLEOTIDE SEQUENCE [LARGE SCALE GENOMIC DNA]</scope>
    <source>
        <strain evidence="1 2">2028B</strain>
    </source>
</reference>
<dbReference type="AlphaFoldDB" id="A0A430FCJ5"/>
<dbReference type="EMBL" id="QXGJ01000007">
    <property type="protein sequence ID" value="RSX50564.1"/>
    <property type="molecule type" value="Genomic_DNA"/>
</dbReference>
<keyword evidence="2" id="KW-1185">Reference proteome</keyword>
<organism evidence="1 2">
    <name type="scientific">Bifidobacterium callimiconis</name>
    <dbReference type="NCBI Taxonomy" id="2306973"/>
    <lineage>
        <taxon>Bacteria</taxon>
        <taxon>Bacillati</taxon>
        <taxon>Actinomycetota</taxon>
        <taxon>Actinomycetes</taxon>
        <taxon>Bifidobacteriales</taxon>
        <taxon>Bifidobacteriaceae</taxon>
        <taxon>Bifidobacterium</taxon>
    </lineage>
</organism>
<gene>
    <name evidence="1" type="ORF">D2E23_1587</name>
</gene>
<comment type="caution">
    <text evidence="1">The sequence shown here is derived from an EMBL/GenBank/DDBJ whole genome shotgun (WGS) entry which is preliminary data.</text>
</comment>
<name>A0A430FCJ5_9BIFI</name>
<protein>
    <submittedName>
        <fullName evidence="1">Uncharacterized protein</fullName>
    </submittedName>
</protein>